<dbReference type="InParanoid" id="W5LZB3"/>
<evidence type="ECO:0000256" key="1">
    <source>
        <dbReference type="SAM" id="MobiDB-lite"/>
    </source>
</evidence>
<accession>W5LZB3</accession>
<dbReference type="PANTHER" id="PTHR35543:SF1">
    <property type="entry name" value="INTRAFLAGELLAR TRANSPORT-ASSOCIATED PROTEIN"/>
    <property type="match status" value="1"/>
</dbReference>
<evidence type="ECO:0000313" key="3">
    <source>
        <dbReference type="Proteomes" id="UP000018468"/>
    </source>
</evidence>
<dbReference type="GeneID" id="107075762"/>
<evidence type="ECO:0000313" key="2">
    <source>
        <dbReference type="Ensembl" id="ENSLOCP00000001470.1"/>
    </source>
</evidence>
<keyword evidence="3" id="KW-1185">Reference proteome</keyword>
<dbReference type="InterPro" id="IPR040028">
    <property type="entry name" value="IFTAP"/>
</dbReference>
<reference evidence="2" key="3">
    <citation type="submission" date="2025-09" db="UniProtKB">
        <authorList>
            <consortium name="Ensembl"/>
        </authorList>
    </citation>
    <scope>IDENTIFICATION</scope>
</reference>
<dbReference type="AlphaFoldDB" id="W5LZB3"/>
<dbReference type="Bgee" id="ENSLOCG00000001297">
    <property type="expression patterns" value="Expressed in ovary and 9 other cell types or tissues"/>
</dbReference>
<dbReference type="GO" id="GO:0005829">
    <property type="term" value="C:cytosol"/>
    <property type="evidence" value="ECO:0000318"/>
    <property type="project" value="GO_Central"/>
</dbReference>
<dbReference type="HOGENOM" id="CLU_077972_0_0_1"/>
<organism evidence="2 3">
    <name type="scientific">Lepisosteus oculatus</name>
    <name type="common">Spotted gar</name>
    <dbReference type="NCBI Taxonomy" id="7918"/>
    <lineage>
        <taxon>Eukaryota</taxon>
        <taxon>Metazoa</taxon>
        <taxon>Chordata</taxon>
        <taxon>Craniata</taxon>
        <taxon>Vertebrata</taxon>
        <taxon>Euteleostomi</taxon>
        <taxon>Actinopterygii</taxon>
        <taxon>Neopterygii</taxon>
        <taxon>Holostei</taxon>
        <taxon>Semionotiformes</taxon>
        <taxon>Lepisosteidae</taxon>
        <taxon>Lepisosteus</taxon>
    </lineage>
</organism>
<protein>
    <submittedName>
        <fullName evidence="2">Intraflagellar transport associated protein</fullName>
    </submittedName>
</protein>
<dbReference type="OMA" id="KFINCHE"/>
<dbReference type="GO" id="GO:0007283">
    <property type="term" value="P:spermatogenesis"/>
    <property type="evidence" value="ECO:0000318"/>
    <property type="project" value="GO_Central"/>
</dbReference>
<reference evidence="2" key="2">
    <citation type="submission" date="2025-08" db="UniProtKB">
        <authorList>
            <consortium name="Ensembl"/>
        </authorList>
    </citation>
    <scope>IDENTIFICATION</scope>
</reference>
<dbReference type="GO" id="GO:0007340">
    <property type="term" value="P:acrosome reaction"/>
    <property type="evidence" value="ECO:0000318"/>
    <property type="project" value="GO_Central"/>
</dbReference>
<feature type="region of interest" description="Disordered" evidence="1">
    <location>
        <begin position="49"/>
        <end position="70"/>
    </location>
</feature>
<dbReference type="GO" id="GO:0120160">
    <property type="term" value="F:intraciliary transport particle A binding"/>
    <property type="evidence" value="ECO:0000318"/>
    <property type="project" value="GO_Central"/>
</dbReference>
<dbReference type="PANTHER" id="PTHR35543">
    <property type="entry name" value="PROTEIN C11ORF74"/>
    <property type="match status" value="1"/>
</dbReference>
<dbReference type="GeneTree" id="ENSGT00390000013149"/>
<dbReference type="Pfam" id="PF17722">
    <property type="entry name" value="IFTAP"/>
    <property type="match status" value="1"/>
</dbReference>
<dbReference type="eggNOG" id="ENOG502S1X7">
    <property type="taxonomic scope" value="Eukaryota"/>
</dbReference>
<dbReference type="FunCoup" id="W5LZB3">
    <property type="interactions" value="189"/>
</dbReference>
<reference evidence="3" key="1">
    <citation type="submission" date="2011-12" db="EMBL/GenBank/DDBJ databases">
        <title>The Draft Genome of Lepisosteus oculatus.</title>
        <authorList>
            <consortium name="The Broad Institute Genome Assembly &amp; Analysis Group"/>
            <consortium name="Computational R&amp;D Group"/>
            <consortium name="and Sequencing Platform"/>
            <person name="Di Palma F."/>
            <person name="Alfoldi J."/>
            <person name="Johnson J."/>
            <person name="Berlin A."/>
            <person name="Gnerre S."/>
            <person name="Jaffe D."/>
            <person name="MacCallum I."/>
            <person name="Young S."/>
            <person name="Walker B.J."/>
            <person name="Lander E.S."/>
            <person name="Lindblad-Toh K."/>
        </authorList>
    </citation>
    <scope>NUCLEOTIDE SEQUENCE [LARGE SCALE GENOMIC DNA]</scope>
</reference>
<name>W5LZB3_LEPOC</name>
<feature type="compositionally biased region" description="Basic and acidic residues" evidence="1">
    <location>
        <begin position="60"/>
        <end position="70"/>
    </location>
</feature>
<dbReference type="STRING" id="7918.ENSLOCP00000001470"/>
<dbReference type="Proteomes" id="UP000018468">
    <property type="component" value="Linkage group LG27"/>
</dbReference>
<dbReference type="RefSeq" id="XP_069037817.1">
    <property type="nucleotide sequence ID" value="XM_069181716.1"/>
</dbReference>
<dbReference type="Ensembl" id="ENSLOCT00000001475.1">
    <property type="protein sequence ID" value="ENSLOCP00000001470.1"/>
    <property type="gene ID" value="ENSLOCG00000001297.1"/>
</dbReference>
<sequence>MDLEQIIQETLDLFCSSSEQTYQEFLGSFTHLSPGSNELTSVSDEVHQAAHVSSEDEDEKATPDVRTRTPPCHAERLEDKEEFVLDAGVRMGSVHSGELSLAGKLKLDNYLESVHLSSDEESDLTIGTAQGTLPGEAEEEVPSYVPSFLRHTQLKCRTGKQQLQGSSSKCEVVTEVVPFSLDENFDYDYVVLSHKFLQPEAPAHGPR</sequence>
<dbReference type="GO" id="GO:0097731">
    <property type="term" value="C:9+0 non-motile cilium"/>
    <property type="evidence" value="ECO:0000318"/>
    <property type="project" value="GO_Central"/>
</dbReference>
<dbReference type="EMBL" id="AHAT01008090">
    <property type="status" value="NOT_ANNOTATED_CDS"/>
    <property type="molecule type" value="Genomic_DNA"/>
</dbReference>
<proteinExistence type="predicted"/>